<dbReference type="SMART" id="SM01126">
    <property type="entry name" value="DDE_Tnp_IS1595"/>
    <property type="match status" value="1"/>
</dbReference>
<keyword evidence="3" id="KW-1185">Reference proteome</keyword>
<dbReference type="AlphaFoldDB" id="A0AAD4MR57"/>
<dbReference type="InterPro" id="IPR053164">
    <property type="entry name" value="IS1016-like_transposase"/>
</dbReference>
<evidence type="ECO:0000313" key="2">
    <source>
        <dbReference type="EMBL" id="KAI1699069.1"/>
    </source>
</evidence>
<feature type="domain" description="ISXO2-like transposase" evidence="1">
    <location>
        <begin position="132"/>
        <end position="285"/>
    </location>
</feature>
<reference evidence="2" key="1">
    <citation type="submission" date="2022-01" db="EMBL/GenBank/DDBJ databases">
        <title>Genome Sequence Resource for Two Populations of Ditylenchus destructor, the Migratory Endoparasitic Phytonematode.</title>
        <authorList>
            <person name="Zhang H."/>
            <person name="Lin R."/>
            <person name="Xie B."/>
        </authorList>
    </citation>
    <scope>NUCLEOTIDE SEQUENCE</scope>
    <source>
        <strain evidence="2">BazhouSP</strain>
    </source>
</reference>
<accession>A0AAD4MR57</accession>
<dbReference type="Proteomes" id="UP001201812">
    <property type="component" value="Unassembled WGS sequence"/>
</dbReference>
<name>A0AAD4MR57_9BILA</name>
<proteinExistence type="predicted"/>
<organism evidence="2 3">
    <name type="scientific">Ditylenchus destructor</name>
    <dbReference type="NCBI Taxonomy" id="166010"/>
    <lineage>
        <taxon>Eukaryota</taxon>
        <taxon>Metazoa</taxon>
        <taxon>Ecdysozoa</taxon>
        <taxon>Nematoda</taxon>
        <taxon>Chromadorea</taxon>
        <taxon>Rhabditida</taxon>
        <taxon>Tylenchina</taxon>
        <taxon>Tylenchomorpha</taxon>
        <taxon>Sphaerularioidea</taxon>
        <taxon>Anguinidae</taxon>
        <taxon>Anguininae</taxon>
        <taxon>Ditylenchus</taxon>
    </lineage>
</organism>
<dbReference type="Pfam" id="PF12762">
    <property type="entry name" value="DDE_Tnp_IS1595"/>
    <property type="match status" value="1"/>
</dbReference>
<protein>
    <submittedName>
        <fullName evidence="2">ISXO2-like transposase domain-containing protein</fullName>
    </submittedName>
</protein>
<dbReference type="PANTHER" id="PTHR47163">
    <property type="entry name" value="DDE_TNP_IS1595 DOMAIN-CONTAINING PROTEIN"/>
    <property type="match status" value="1"/>
</dbReference>
<sequence length="305" mass="36517">MAFTKNFIRERLINVRLITPPVLEQLKGINLRQIYRMIDATNDGLVTPFEQWLQHLGLIPLAVTCICGQQMKLFKHKNGKRWECTKRNYKCENLYREFKREDGSTIAAHSTVNWKSMCREIPLMYFIANPIKIGGQGVIVELDETFISHNKYHRGRNYDLETGRTNTCVFGGIERGTNKMFLVPVPDVTKETLWHYIKKYVEEGSYIMTDGLRSYGGLDNWDVKNFQHDVVLHKYYFVDPENPWIHTNSIESTWQKFKHEQIKNKYGTKEEIFISYIDEFIWKRQFKENRMYEFWKIIYRLYFKC</sequence>
<comment type="caution">
    <text evidence="2">The sequence shown here is derived from an EMBL/GenBank/DDBJ whole genome shotgun (WGS) entry which is preliminary data.</text>
</comment>
<dbReference type="EMBL" id="JAKKPZ010000193">
    <property type="protein sequence ID" value="KAI1699069.1"/>
    <property type="molecule type" value="Genomic_DNA"/>
</dbReference>
<evidence type="ECO:0000259" key="1">
    <source>
        <dbReference type="SMART" id="SM01126"/>
    </source>
</evidence>
<dbReference type="InterPro" id="IPR024445">
    <property type="entry name" value="Tnp_ISXO2-like"/>
</dbReference>
<evidence type="ECO:0000313" key="3">
    <source>
        <dbReference type="Proteomes" id="UP001201812"/>
    </source>
</evidence>
<dbReference type="PANTHER" id="PTHR47163:SF2">
    <property type="entry name" value="SI:DKEY-17M8.2"/>
    <property type="match status" value="1"/>
</dbReference>
<gene>
    <name evidence="2" type="ORF">DdX_17538</name>
</gene>